<gene>
    <name evidence="11" type="ORF">ACFPJA_05075</name>
</gene>
<dbReference type="SUPFAM" id="SSF55874">
    <property type="entry name" value="ATPase domain of HSP90 chaperone/DNA topoisomerase II/histidine kinase"/>
    <property type="match status" value="1"/>
</dbReference>
<comment type="subcellular location">
    <subcellularLocation>
        <location evidence="2">Cell membrane</location>
        <topology evidence="2">Multi-pass membrane protein</topology>
    </subcellularLocation>
</comment>
<dbReference type="GO" id="GO:0004673">
    <property type="term" value="F:protein histidine kinase activity"/>
    <property type="evidence" value="ECO:0007669"/>
    <property type="project" value="UniProtKB-EC"/>
</dbReference>
<dbReference type="InterPro" id="IPR036097">
    <property type="entry name" value="HisK_dim/P_sf"/>
</dbReference>
<dbReference type="SMART" id="SM00387">
    <property type="entry name" value="HATPase_c"/>
    <property type="match status" value="1"/>
</dbReference>
<dbReference type="SUPFAM" id="SSF55785">
    <property type="entry name" value="PYP-like sensor domain (PAS domain)"/>
    <property type="match status" value="1"/>
</dbReference>
<dbReference type="EC" id="2.7.13.3" evidence="3"/>
<accession>A0ABD5QPH8</accession>
<evidence type="ECO:0000256" key="3">
    <source>
        <dbReference type="ARBA" id="ARBA00012438"/>
    </source>
</evidence>
<dbReference type="InterPro" id="IPR013656">
    <property type="entry name" value="PAS_4"/>
</dbReference>
<dbReference type="InterPro" id="IPR003661">
    <property type="entry name" value="HisK_dim/P_dom"/>
</dbReference>
<dbReference type="Proteomes" id="UP001596145">
    <property type="component" value="Unassembled WGS sequence"/>
</dbReference>
<evidence type="ECO:0000256" key="7">
    <source>
        <dbReference type="ARBA" id="ARBA00022777"/>
    </source>
</evidence>
<evidence type="ECO:0000256" key="5">
    <source>
        <dbReference type="ARBA" id="ARBA00022679"/>
    </source>
</evidence>
<sequence length="340" mass="37626">MTGDLPPAFDELEESVLLLDSDGDPIDQNAAAAGFLGYSDERLEQCTLANLVPGRTAITADDIREALTRVEDEEPLSFEWQIRRADGEHRWVSATLSPAHFSDRPAGILVELSDLTEYKARGRRLQLLYRVLRHDLRNDMSVIQGYASNLERAIEADDLEEQIQVIRRTAEKVGGFSESVAYLERLIEEDATERRRVDATELVSEAMETVRQKYPEATIETGLEDDLWLSADEGLKLAVEHTVDNAIRHNGSSEARVTVRTSPDPSGTYVHVHVLDDGPGIPEMELNALEGGISSVDHGQGLGLWLIKRCTESLGGSVSIEERDSGGTRVTLEIPRLDPV</sequence>
<evidence type="ECO:0000259" key="9">
    <source>
        <dbReference type="PROSITE" id="PS50109"/>
    </source>
</evidence>
<dbReference type="NCBIfam" id="TIGR00229">
    <property type="entry name" value="sensory_box"/>
    <property type="match status" value="1"/>
</dbReference>
<dbReference type="CDD" id="cd00075">
    <property type="entry name" value="HATPase"/>
    <property type="match status" value="1"/>
</dbReference>
<dbReference type="InterPro" id="IPR001610">
    <property type="entry name" value="PAC"/>
</dbReference>
<dbReference type="GO" id="GO:0005524">
    <property type="term" value="F:ATP binding"/>
    <property type="evidence" value="ECO:0007669"/>
    <property type="project" value="UniProtKB-KW"/>
</dbReference>
<feature type="domain" description="PAC" evidence="10">
    <location>
        <begin position="76"/>
        <end position="127"/>
    </location>
</feature>
<evidence type="ECO:0000256" key="1">
    <source>
        <dbReference type="ARBA" id="ARBA00000085"/>
    </source>
</evidence>
<dbReference type="InterPro" id="IPR036890">
    <property type="entry name" value="HATPase_C_sf"/>
</dbReference>
<dbReference type="PANTHER" id="PTHR44936">
    <property type="entry name" value="SENSOR PROTEIN CREC"/>
    <property type="match status" value="1"/>
</dbReference>
<dbReference type="PANTHER" id="PTHR44936:SF10">
    <property type="entry name" value="SENSOR PROTEIN RSTB"/>
    <property type="match status" value="1"/>
</dbReference>
<protein>
    <recommendedName>
        <fullName evidence="3">histidine kinase</fullName>
        <ecNumber evidence="3">2.7.13.3</ecNumber>
    </recommendedName>
</protein>
<proteinExistence type="predicted"/>
<keyword evidence="7" id="KW-0418">Kinase</keyword>
<dbReference type="RefSeq" id="WP_122104378.1">
    <property type="nucleotide sequence ID" value="NZ_JBHSKV010000007.1"/>
</dbReference>
<keyword evidence="5" id="KW-0808">Transferase</keyword>
<keyword evidence="6" id="KW-0547">Nucleotide-binding</keyword>
<dbReference type="PROSITE" id="PS50113">
    <property type="entry name" value="PAC"/>
    <property type="match status" value="1"/>
</dbReference>
<evidence type="ECO:0000313" key="12">
    <source>
        <dbReference type="Proteomes" id="UP001596145"/>
    </source>
</evidence>
<evidence type="ECO:0000256" key="2">
    <source>
        <dbReference type="ARBA" id="ARBA00004651"/>
    </source>
</evidence>
<evidence type="ECO:0000256" key="4">
    <source>
        <dbReference type="ARBA" id="ARBA00022475"/>
    </source>
</evidence>
<keyword evidence="12" id="KW-1185">Reference proteome</keyword>
<evidence type="ECO:0000313" key="11">
    <source>
        <dbReference type="EMBL" id="MFC5134094.1"/>
    </source>
</evidence>
<dbReference type="EMBL" id="JBHSKV010000007">
    <property type="protein sequence ID" value="MFC5134094.1"/>
    <property type="molecule type" value="Genomic_DNA"/>
</dbReference>
<dbReference type="InterPro" id="IPR000700">
    <property type="entry name" value="PAS-assoc_C"/>
</dbReference>
<dbReference type="InterPro" id="IPR003594">
    <property type="entry name" value="HATPase_dom"/>
</dbReference>
<evidence type="ECO:0000256" key="6">
    <source>
        <dbReference type="ARBA" id="ARBA00022741"/>
    </source>
</evidence>
<dbReference type="Pfam" id="PF02518">
    <property type="entry name" value="HATPase_c"/>
    <property type="match status" value="1"/>
</dbReference>
<dbReference type="CDD" id="cd00130">
    <property type="entry name" value="PAS"/>
    <property type="match status" value="1"/>
</dbReference>
<keyword evidence="8 11" id="KW-0067">ATP-binding</keyword>
<keyword evidence="4" id="KW-1003">Cell membrane</keyword>
<dbReference type="PROSITE" id="PS50109">
    <property type="entry name" value="HIS_KIN"/>
    <property type="match status" value="1"/>
</dbReference>
<evidence type="ECO:0000256" key="8">
    <source>
        <dbReference type="ARBA" id="ARBA00022840"/>
    </source>
</evidence>
<dbReference type="InterPro" id="IPR050980">
    <property type="entry name" value="2C_sensor_his_kinase"/>
</dbReference>
<dbReference type="InterPro" id="IPR000014">
    <property type="entry name" value="PAS"/>
</dbReference>
<dbReference type="InterPro" id="IPR005467">
    <property type="entry name" value="His_kinase_dom"/>
</dbReference>
<dbReference type="Gene3D" id="3.30.450.20">
    <property type="entry name" value="PAS domain"/>
    <property type="match status" value="1"/>
</dbReference>
<dbReference type="Pfam" id="PF08448">
    <property type="entry name" value="PAS_4"/>
    <property type="match status" value="1"/>
</dbReference>
<comment type="caution">
    <text evidence="11">The sequence shown here is derived from an EMBL/GenBank/DDBJ whole genome shotgun (WGS) entry which is preliminary data.</text>
</comment>
<dbReference type="GO" id="GO:0005886">
    <property type="term" value="C:plasma membrane"/>
    <property type="evidence" value="ECO:0007669"/>
    <property type="project" value="UniProtKB-SubCell"/>
</dbReference>
<dbReference type="SUPFAM" id="SSF47384">
    <property type="entry name" value="Homodimeric domain of signal transducing histidine kinase"/>
    <property type="match status" value="1"/>
</dbReference>
<dbReference type="Gene3D" id="3.30.565.10">
    <property type="entry name" value="Histidine kinase-like ATPase, C-terminal domain"/>
    <property type="match status" value="1"/>
</dbReference>
<feature type="domain" description="Histidine kinase" evidence="9">
    <location>
        <begin position="131"/>
        <end position="338"/>
    </location>
</feature>
<dbReference type="Pfam" id="PF00512">
    <property type="entry name" value="HisKA"/>
    <property type="match status" value="1"/>
</dbReference>
<dbReference type="AlphaFoldDB" id="A0ABD5QPH8"/>
<dbReference type="CDD" id="cd00082">
    <property type="entry name" value="HisKA"/>
    <property type="match status" value="1"/>
</dbReference>
<name>A0ABD5QPH8_9EURY</name>
<dbReference type="SMART" id="SM00086">
    <property type="entry name" value="PAC"/>
    <property type="match status" value="1"/>
</dbReference>
<keyword evidence="4" id="KW-0472">Membrane</keyword>
<dbReference type="InterPro" id="IPR035965">
    <property type="entry name" value="PAS-like_dom_sf"/>
</dbReference>
<reference evidence="11 12" key="1">
    <citation type="journal article" date="2019" name="Int. J. Syst. Evol. Microbiol.">
        <title>The Global Catalogue of Microorganisms (GCM) 10K type strain sequencing project: providing services to taxonomists for standard genome sequencing and annotation.</title>
        <authorList>
            <consortium name="The Broad Institute Genomics Platform"/>
            <consortium name="The Broad Institute Genome Sequencing Center for Infectious Disease"/>
            <person name="Wu L."/>
            <person name="Ma J."/>
        </authorList>
    </citation>
    <scope>NUCLEOTIDE SEQUENCE [LARGE SCALE GENOMIC DNA]</scope>
    <source>
        <strain evidence="11 12">CGMCC 1.16026</strain>
    </source>
</reference>
<comment type="catalytic activity">
    <reaction evidence="1">
        <text>ATP + protein L-histidine = ADP + protein N-phospho-L-histidine.</text>
        <dbReference type="EC" id="2.7.13.3"/>
    </reaction>
</comment>
<evidence type="ECO:0000259" key="10">
    <source>
        <dbReference type="PROSITE" id="PS50113"/>
    </source>
</evidence>
<organism evidence="11 12">
    <name type="scientific">Halorubrum glutamatedens</name>
    <dbReference type="NCBI Taxonomy" id="2707018"/>
    <lineage>
        <taxon>Archaea</taxon>
        <taxon>Methanobacteriati</taxon>
        <taxon>Methanobacteriota</taxon>
        <taxon>Stenosarchaea group</taxon>
        <taxon>Halobacteria</taxon>
        <taxon>Halobacteriales</taxon>
        <taxon>Haloferacaceae</taxon>
        <taxon>Halorubrum</taxon>
    </lineage>
</organism>